<accession>A0AC55D2I0</accession>
<protein>
    <submittedName>
        <fullName evidence="2">Appetite-regulating hormone isoform X1</fullName>
    </submittedName>
</protein>
<dbReference type="Proteomes" id="UP000694863">
    <property type="component" value="Unplaced"/>
</dbReference>
<gene>
    <name evidence="2" type="primary">GHRL</name>
</gene>
<dbReference type="RefSeq" id="XP_045145953.1">
    <property type="nucleotide sequence ID" value="XM_045290018.1"/>
</dbReference>
<evidence type="ECO:0000313" key="1">
    <source>
        <dbReference type="Proteomes" id="UP000694863"/>
    </source>
</evidence>
<proteinExistence type="predicted"/>
<name>A0AC55D2I0_ECHTE</name>
<evidence type="ECO:0000313" key="2">
    <source>
        <dbReference type="RefSeq" id="XP_045145953.1"/>
    </source>
</evidence>
<reference evidence="2" key="1">
    <citation type="submission" date="2025-08" db="UniProtKB">
        <authorList>
            <consortium name="RefSeq"/>
        </authorList>
    </citation>
    <scope>IDENTIFICATION</scope>
</reference>
<sequence length="119" mass="13039">MLSRGTICVLLLLSVLWVDLTRAGSSFLSPGHPKVQPQRKESKTPAGKLQARAVEGRLRPEGGSPEDEDGAEDVEIQFNVPFDIGIKVSVAQYGEHGRALDKFLQDILWEGNQEAPTDK</sequence>
<keyword evidence="1" id="KW-1185">Reference proteome</keyword>
<organism evidence="1 2">
    <name type="scientific">Echinops telfairi</name>
    <name type="common">Lesser hedgehog tenrec</name>
    <dbReference type="NCBI Taxonomy" id="9371"/>
    <lineage>
        <taxon>Eukaryota</taxon>
        <taxon>Metazoa</taxon>
        <taxon>Chordata</taxon>
        <taxon>Craniata</taxon>
        <taxon>Vertebrata</taxon>
        <taxon>Euteleostomi</taxon>
        <taxon>Mammalia</taxon>
        <taxon>Eutheria</taxon>
        <taxon>Afrotheria</taxon>
        <taxon>Tenrecidae</taxon>
        <taxon>Tenrecinae</taxon>
        <taxon>Echinops</taxon>
    </lineage>
</organism>